<sequence>MFGLFHRKEHIKDPHKQQVDALRKQLDVKKYSLPSHTELRVDIKKGRIEKLIRTKQIAPIYPTEDPYCEDDKVCMICFETVRQGMNCLNCCSGKRYICSNCLVTHPKFNANEVTLFCDVCQKHTTLSISVVDIEKEADKMLHRPTTNNDIAALVKSSNENYQEKKKKKLIGVNKDVIEKFKLFGIELRDDIPPEKYNAIDLNLITDQEMATTLLMSIE</sequence>
<dbReference type="InterPro" id="IPR011011">
    <property type="entry name" value="Znf_FYVE_PHD"/>
</dbReference>
<name>A0A0A1U744_ENTIV</name>
<dbReference type="VEuPathDB" id="AmoebaDB:EIN_368300"/>
<dbReference type="GeneID" id="14887808"/>
<dbReference type="Proteomes" id="UP000014680">
    <property type="component" value="Unassembled WGS sequence"/>
</dbReference>
<dbReference type="OrthoDB" id="29472at2759"/>
<dbReference type="AlphaFoldDB" id="A0A0A1U744"/>
<dbReference type="EMBL" id="KB206690">
    <property type="protein sequence ID" value="ELP88822.1"/>
    <property type="molecule type" value="Genomic_DNA"/>
</dbReference>
<dbReference type="SUPFAM" id="SSF57903">
    <property type="entry name" value="FYVE/PHD zinc finger"/>
    <property type="match status" value="1"/>
</dbReference>
<dbReference type="KEGG" id="eiv:EIN_368300"/>
<keyword evidence="2" id="KW-1185">Reference proteome</keyword>
<reference evidence="1 2" key="1">
    <citation type="submission" date="2012-10" db="EMBL/GenBank/DDBJ databases">
        <authorList>
            <person name="Zafar N."/>
            <person name="Inman J."/>
            <person name="Hall N."/>
            <person name="Lorenzi H."/>
            <person name="Caler E."/>
        </authorList>
    </citation>
    <scope>NUCLEOTIDE SEQUENCE [LARGE SCALE GENOMIC DNA]</scope>
    <source>
        <strain evidence="1 2">IP1</strain>
    </source>
</reference>
<evidence type="ECO:0008006" key="3">
    <source>
        <dbReference type="Google" id="ProtNLM"/>
    </source>
</evidence>
<dbReference type="OMA" id="CELYCDV"/>
<dbReference type="InterPro" id="IPR013083">
    <property type="entry name" value="Znf_RING/FYVE/PHD"/>
</dbReference>
<organism evidence="1 2">
    <name type="scientific">Entamoeba invadens IP1</name>
    <dbReference type="NCBI Taxonomy" id="370355"/>
    <lineage>
        <taxon>Eukaryota</taxon>
        <taxon>Amoebozoa</taxon>
        <taxon>Evosea</taxon>
        <taxon>Archamoebae</taxon>
        <taxon>Mastigamoebida</taxon>
        <taxon>Entamoebidae</taxon>
        <taxon>Entamoeba</taxon>
    </lineage>
</organism>
<gene>
    <name evidence="1" type="ORF">EIN_368300</name>
</gene>
<protein>
    <recommendedName>
        <fullName evidence="3">RING-type domain-containing protein</fullName>
    </recommendedName>
</protein>
<dbReference type="Gene3D" id="3.30.40.10">
    <property type="entry name" value="Zinc/RING finger domain, C3HC4 (zinc finger)"/>
    <property type="match status" value="1"/>
</dbReference>
<accession>A0A0A1U744</accession>
<evidence type="ECO:0000313" key="1">
    <source>
        <dbReference type="EMBL" id="ELP88822.1"/>
    </source>
</evidence>
<evidence type="ECO:0000313" key="2">
    <source>
        <dbReference type="Proteomes" id="UP000014680"/>
    </source>
</evidence>
<proteinExistence type="predicted"/>
<dbReference type="RefSeq" id="XP_004255593.1">
    <property type="nucleotide sequence ID" value="XM_004255545.1"/>
</dbReference>